<feature type="compositionally biased region" description="Low complexity" evidence="1">
    <location>
        <begin position="33"/>
        <end position="42"/>
    </location>
</feature>
<feature type="compositionally biased region" description="Polar residues" evidence="1">
    <location>
        <begin position="159"/>
        <end position="173"/>
    </location>
</feature>
<reference evidence="2 3" key="3">
    <citation type="journal article" date="2015" name="Genome Announc.">
        <title>Draft Genome Sequence of the Archiascomycetous Yeast Saitoella complicata.</title>
        <authorList>
            <person name="Yamauchi K."/>
            <person name="Kondo S."/>
            <person name="Hamamoto M."/>
            <person name="Takahashi Y."/>
            <person name="Ogura Y."/>
            <person name="Hayashi T."/>
            <person name="Nishida H."/>
        </authorList>
    </citation>
    <scope>NUCLEOTIDE SEQUENCE [LARGE SCALE GENOMIC DNA]</scope>
    <source>
        <strain evidence="2 3">NRRL Y-17804</strain>
    </source>
</reference>
<sequence length="603" mass="64944">MMRSASRTTSAPADMPGSELLPEVAEQEFGEMSDSSVSSNDSFGQTTERIRDVTTTPQVAPQSANTPTTTPTAARTTPSGGNGHSRDRHPPHYGSRGDQQKPTAPPLFNLSAADSEAYRKRSSSVTGVPGYFTSTPSTTASRLPQSPPITLPPILPTLENRSSPTKSASTKQKLFSRPSKIVTNAAHGLAHTMSQAKSPTSPIFSRGGSSGGGHGGGHSHSLGPLHIHHLHRHDSDASTAHTPEYGPPGSLYASTVNTPSPGAAPSPPILPLAPTAPPQKSRNPLLRTRKDSNPSLLSSAHSIISSHRPSLDLLGRPSLDTLGGGGALPNSPSSSMFGPLQLQKSISTLDIRSASAHATSSTYDSWLTSDVWPLLSARVLPLFSGEGLRVPVEDLNKLMISHIRRCVGDNTTYTLLDDLHDLLEVGMTSLNQPPLTSSSLPPERLIPRLVEVWEFFFGRVLPYLEAVFLPLQKEWKGVGSVLSERGSEMVWGAERGEIDIRRIALMEFRDVVILPNQKVFERLHGVFSSLRLDIDSAQNITDTASRLLQCVSVLASILSGDEKQAGMDKLARTLKDNWFRRRLGGDRRGFVGEKRGERIKAGR</sequence>
<dbReference type="Pfam" id="PF08539">
    <property type="entry name" value="HbrB"/>
    <property type="match status" value="1"/>
</dbReference>
<gene>
    <name evidence="2" type="ORF">G7K_0700-t1</name>
</gene>
<keyword evidence="3" id="KW-1185">Reference proteome</keyword>
<feature type="compositionally biased region" description="Gly residues" evidence="1">
    <location>
        <begin position="208"/>
        <end position="218"/>
    </location>
</feature>
<feature type="compositionally biased region" description="Polar residues" evidence="1">
    <location>
        <begin position="192"/>
        <end position="203"/>
    </location>
</feature>
<dbReference type="EMBL" id="BACD03000004">
    <property type="protein sequence ID" value="GAO46469.1"/>
    <property type="molecule type" value="Genomic_DNA"/>
</dbReference>
<reference evidence="2 3" key="2">
    <citation type="journal article" date="2014" name="J. Gen. Appl. Microbiol.">
        <title>The early diverging ascomycetous budding yeast Saitoella complicata has three histone deacetylases belonging to the Clr6, Hos2, and Rpd3 lineages.</title>
        <authorList>
            <person name="Nishida H."/>
            <person name="Matsumoto T."/>
            <person name="Kondo S."/>
            <person name="Hamamoto M."/>
            <person name="Yoshikawa H."/>
        </authorList>
    </citation>
    <scope>NUCLEOTIDE SEQUENCE [LARGE SCALE GENOMIC DNA]</scope>
    <source>
        <strain evidence="2 3">NRRL Y-17804</strain>
    </source>
</reference>
<evidence type="ECO:0000313" key="2">
    <source>
        <dbReference type="EMBL" id="GAO46469.1"/>
    </source>
</evidence>
<evidence type="ECO:0000256" key="1">
    <source>
        <dbReference type="SAM" id="MobiDB-lite"/>
    </source>
</evidence>
<accession>A0A0E9N9H4</accession>
<feature type="compositionally biased region" description="Pro residues" evidence="1">
    <location>
        <begin position="145"/>
        <end position="155"/>
    </location>
</feature>
<feature type="region of interest" description="Disordered" evidence="1">
    <location>
        <begin position="191"/>
        <end position="298"/>
    </location>
</feature>
<dbReference type="STRING" id="698492.A0A0E9N9H4"/>
<feature type="region of interest" description="Disordered" evidence="1">
    <location>
        <begin position="1"/>
        <end position="179"/>
    </location>
</feature>
<dbReference type="InterPro" id="IPR013745">
    <property type="entry name" value="Bit61/PRR5"/>
</dbReference>
<dbReference type="PANTHER" id="PTHR32428">
    <property type="entry name" value="TARGET OF RAPAMYCIN COMPLEX 2 SUBUNIT BIT61-RELATED"/>
    <property type="match status" value="1"/>
</dbReference>
<feature type="compositionally biased region" description="Polar residues" evidence="1">
    <location>
        <begin position="132"/>
        <end position="144"/>
    </location>
</feature>
<evidence type="ECO:0008006" key="4">
    <source>
        <dbReference type="Google" id="ProtNLM"/>
    </source>
</evidence>
<reference evidence="2 3" key="1">
    <citation type="journal article" date="2011" name="J. Gen. Appl. Microbiol.">
        <title>Draft genome sequencing of the enigmatic yeast Saitoella complicata.</title>
        <authorList>
            <person name="Nishida H."/>
            <person name="Hamamoto M."/>
            <person name="Sugiyama J."/>
        </authorList>
    </citation>
    <scope>NUCLEOTIDE SEQUENCE [LARGE SCALE GENOMIC DNA]</scope>
    <source>
        <strain evidence="2 3">NRRL Y-17804</strain>
    </source>
</reference>
<feature type="compositionally biased region" description="Pro residues" evidence="1">
    <location>
        <begin position="262"/>
        <end position="277"/>
    </location>
</feature>
<name>A0A0E9N9H4_SAICN</name>
<proteinExistence type="predicted"/>
<dbReference type="GO" id="GO:0038203">
    <property type="term" value="P:TORC2 signaling"/>
    <property type="evidence" value="ECO:0007669"/>
    <property type="project" value="TreeGrafter"/>
</dbReference>
<comment type="caution">
    <text evidence="2">The sequence shown here is derived from an EMBL/GenBank/DDBJ whole genome shotgun (WGS) entry which is preliminary data.</text>
</comment>
<organism evidence="2 3">
    <name type="scientific">Saitoella complicata (strain BCRC 22490 / CBS 7301 / JCM 7358 / NBRC 10748 / NRRL Y-17804)</name>
    <dbReference type="NCBI Taxonomy" id="698492"/>
    <lineage>
        <taxon>Eukaryota</taxon>
        <taxon>Fungi</taxon>
        <taxon>Dikarya</taxon>
        <taxon>Ascomycota</taxon>
        <taxon>Taphrinomycotina</taxon>
        <taxon>Taphrinomycotina incertae sedis</taxon>
        <taxon>Saitoella</taxon>
    </lineage>
</organism>
<feature type="compositionally biased region" description="Polar residues" evidence="1">
    <location>
        <begin position="43"/>
        <end position="59"/>
    </location>
</feature>
<dbReference type="Proteomes" id="UP000033140">
    <property type="component" value="Unassembled WGS sequence"/>
</dbReference>
<dbReference type="PANTHER" id="PTHR32428:SF2">
    <property type="entry name" value="TARGET OF RAPAMYCIN COMPLEX 2 SUBUNIT BIT61-RELATED"/>
    <property type="match status" value="1"/>
</dbReference>
<dbReference type="AlphaFoldDB" id="A0A0E9N9H4"/>
<dbReference type="GO" id="GO:0031932">
    <property type="term" value="C:TORC2 complex"/>
    <property type="evidence" value="ECO:0007669"/>
    <property type="project" value="TreeGrafter"/>
</dbReference>
<protein>
    <recommendedName>
        <fullName evidence="4">HbrB-like protein</fullName>
    </recommendedName>
</protein>
<feature type="compositionally biased region" description="Low complexity" evidence="1">
    <location>
        <begin position="60"/>
        <end position="78"/>
    </location>
</feature>
<feature type="compositionally biased region" description="Polar residues" evidence="1">
    <location>
        <begin position="1"/>
        <end position="11"/>
    </location>
</feature>
<evidence type="ECO:0000313" key="3">
    <source>
        <dbReference type="Proteomes" id="UP000033140"/>
    </source>
</evidence>